<keyword evidence="3" id="KW-1185">Reference proteome</keyword>
<sequence length="203" mass="20798">MGDLLATIGTGTAVFAGTNVDDIIILTVLFLSSRASGRPRPWQIVGGQYTGIAALVAVSSIAALGLTIVPDRWVGLLGLVPFGLGLWGMINTVRTIDAGQTTSPTVATGLLSVAGVTIANGADNISVYTPILRTIGVTGGLITVTVFTVLVAIWCAAGSWLGSHGKVIAVVERFGHWLVPAVFMVIGAVIVVESGLIGGHARR</sequence>
<name>A0A8J3UL54_9ACTN</name>
<keyword evidence="1" id="KW-0812">Transmembrane</keyword>
<dbReference type="EMBL" id="BOOQ01000012">
    <property type="protein sequence ID" value="GII45762.1"/>
    <property type="molecule type" value="Genomic_DNA"/>
</dbReference>
<feature type="transmembrane region" description="Helical" evidence="1">
    <location>
        <begin position="174"/>
        <end position="197"/>
    </location>
</feature>
<dbReference type="AlphaFoldDB" id="A0A8J3UL54"/>
<feature type="transmembrane region" description="Helical" evidence="1">
    <location>
        <begin position="102"/>
        <end position="122"/>
    </location>
</feature>
<dbReference type="InterPro" id="IPR004676">
    <property type="entry name" value="Cd-R_transporter"/>
</dbReference>
<gene>
    <name evidence="2" type="ORF">Psi02_21860</name>
</gene>
<dbReference type="Proteomes" id="UP000644610">
    <property type="component" value="Unassembled WGS sequence"/>
</dbReference>
<dbReference type="RefSeq" id="WP_203973334.1">
    <property type="nucleotide sequence ID" value="NZ_BAAAKY010000032.1"/>
</dbReference>
<comment type="caution">
    <text evidence="2">The sequence shown here is derived from an EMBL/GenBank/DDBJ whole genome shotgun (WGS) entry which is preliminary data.</text>
</comment>
<keyword evidence="1" id="KW-1133">Transmembrane helix</keyword>
<dbReference type="Pfam" id="PF03596">
    <property type="entry name" value="Cad"/>
    <property type="match status" value="1"/>
</dbReference>
<feature type="transmembrane region" description="Helical" evidence="1">
    <location>
        <begin position="73"/>
        <end position="90"/>
    </location>
</feature>
<proteinExistence type="predicted"/>
<feature type="transmembrane region" description="Helical" evidence="1">
    <location>
        <begin position="44"/>
        <end position="66"/>
    </location>
</feature>
<evidence type="ECO:0000256" key="1">
    <source>
        <dbReference type="SAM" id="Phobius"/>
    </source>
</evidence>
<accession>A0A8J3UL54</accession>
<reference evidence="2" key="1">
    <citation type="submission" date="2021-01" db="EMBL/GenBank/DDBJ databases">
        <title>Whole genome shotgun sequence of Planotetraspora silvatica NBRC 100141.</title>
        <authorList>
            <person name="Komaki H."/>
            <person name="Tamura T."/>
        </authorList>
    </citation>
    <scope>NUCLEOTIDE SEQUENCE</scope>
    <source>
        <strain evidence="2">NBRC 100141</strain>
    </source>
</reference>
<evidence type="ECO:0000313" key="3">
    <source>
        <dbReference type="Proteomes" id="UP000644610"/>
    </source>
</evidence>
<protein>
    <submittedName>
        <fullName evidence="2">Cadmium transporter</fullName>
    </submittedName>
</protein>
<keyword evidence="1" id="KW-0472">Membrane</keyword>
<evidence type="ECO:0000313" key="2">
    <source>
        <dbReference type="EMBL" id="GII45762.1"/>
    </source>
</evidence>
<organism evidence="2 3">
    <name type="scientific">Planotetraspora silvatica</name>
    <dbReference type="NCBI Taxonomy" id="234614"/>
    <lineage>
        <taxon>Bacteria</taxon>
        <taxon>Bacillati</taxon>
        <taxon>Actinomycetota</taxon>
        <taxon>Actinomycetes</taxon>
        <taxon>Streptosporangiales</taxon>
        <taxon>Streptosporangiaceae</taxon>
        <taxon>Planotetraspora</taxon>
    </lineage>
</organism>
<feature type="transmembrane region" description="Helical" evidence="1">
    <location>
        <begin position="134"/>
        <end position="162"/>
    </location>
</feature>